<dbReference type="Proteomes" id="UP000242699">
    <property type="component" value="Unassembled WGS sequence"/>
</dbReference>
<dbReference type="PROSITE" id="PS51186">
    <property type="entry name" value="GNAT"/>
    <property type="match status" value="1"/>
</dbReference>
<reference evidence="2 3" key="1">
    <citation type="journal article" date="2014" name="BMC Genomics">
        <title>Comparison of environmental and isolate Sulfobacillus genomes reveals diverse carbon, sulfur, nitrogen, and hydrogen metabolisms.</title>
        <authorList>
            <person name="Justice N.B."/>
            <person name="Norman A."/>
            <person name="Brown C.T."/>
            <person name="Singh A."/>
            <person name="Thomas B.C."/>
            <person name="Banfield J.F."/>
        </authorList>
    </citation>
    <scope>NUCLEOTIDE SEQUENCE [LARGE SCALE GENOMIC DNA]</scope>
    <source>
        <strain evidence="2">AMDSBA1</strain>
    </source>
</reference>
<dbReference type="SUPFAM" id="SSF55729">
    <property type="entry name" value="Acyl-CoA N-acyltransferases (Nat)"/>
    <property type="match status" value="1"/>
</dbReference>
<proteinExistence type="predicted"/>
<dbReference type="PANTHER" id="PTHR43305">
    <property type="entry name" value="FAMILY N-ACETYLTRANSFERASE, PUTATIVE (AFU_ORTHOLOGUE AFUA_2G01380)-RELATED"/>
    <property type="match status" value="1"/>
</dbReference>
<evidence type="ECO:0000313" key="3">
    <source>
        <dbReference type="Proteomes" id="UP000242699"/>
    </source>
</evidence>
<evidence type="ECO:0000259" key="1">
    <source>
        <dbReference type="PROSITE" id="PS51186"/>
    </source>
</evidence>
<keyword evidence="2" id="KW-0808">Transferase</keyword>
<sequence>MEIVETVTPLQWKQLHALFEEYGISVNFALCFQDFEAELPSLPTRYGSPAGVGLLACERKTLWGCVALRPLSHDICEMKRLYVRPACRNTGVGRQLVIRLIEEAKKRGYRAMRLETVPSSMGAAIHLYTALGFRDIAPYHANPVAGAWFMEISW</sequence>
<dbReference type="InterPro" id="IPR052777">
    <property type="entry name" value="Acetyltransferase_Enz"/>
</dbReference>
<feature type="domain" description="N-acetyltransferase" evidence="1">
    <location>
        <begin position="2"/>
        <end position="154"/>
    </location>
</feature>
<dbReference type="Pfam" id="PF00583">
    <property type="entry name" value="Acetyltransf_1"/>
    <property type="match status" value="1"/>
</dbReference>
<accession>A0A2T2X5B4</accession>
<dbReference type="InterPro" id="IPR000182">
    <property type="entry name" value="GNAT_dom"/>
</dbReference>
<dbReference type="InterPro" id="IPR016181">
    <property type="entry name" value="Acyl_CoA_acyltransferase"/>
</dbReference>
<dbReference type="Gene3D" id="3.40.630.30">
    <property type="match status" value="1"/>
</dbReference>
<organism evidence="2 3">
    <name type="scientific">Sulfobacillus benefaciens</name>
    <dbReference type="NCBI Taxonomy" id="453960"/>
    <lineage>
        <taxon>Bacteria</taxon>
        <taxon>Bacillati</taxon>
        <taxon>Bacillota</taxon>
        <taxon>Clostridia</taxon>
        <taxon>Eubacteriales</taxon>
        <taxon>Clostridiales Family XVII. Incertae Sedis</taxon>
        <taxon>Sulfobacillus</taxon>
    </lineage>
</organism>
<dbReference type="PANTHER" id="PTHR43305:SF1">
    <property type="entry name" value="FAMILY N-ACETYLTRANSFERASE, PUTATIVE (AFU_ORTHOLOGUE AFUA_2G01380)-RELATED"/>
    <property type="match status" value="1"/>
</dbReference>
<protein>
    <submittedName>
        <fullName evidence="2">GNAT family N-acetyltransferase</fullName>
    </submittedName>
</protein>
<name>A0A2T2X5B4_9FIRM</name>
<dbReference type="AlphaFoldDB" id="A0A2T2X5B4"/>
<dbReference type="CDD" id="cd04301">
    <property type="entry name" value="NAT_SF"/>
    <property type="match status" value="1"/>
</dbReference>
<evidence type="ECO:0000313" key="2">
    <source>
        <dbReference type="EMBL" id="PSR29701.1"/>
    </source>
</evidence>
<dbReference type="EMBL" id="PXYT01000014">
    <property type="protein sequence ID" value="PSR29701.1"/>
    <property type="molecule type" value="Genomic_DNA"/>
</dbReference>
<gene>
    <name evidence="2" type="ORF">C7B43_07890</name>
</gene>
<comment type="caution">
    <text evidence="2">The sequence shown here is derived from an EMBL/GenBank/DDBJ whole genome shotgun (WGS) entry which is preliminary data.</text>
</comment>
<dbReference type="GO" id="GO:0016747">
    <property type="term" value="F:acyltransferase activity, transferring groups other than amino-acyl groups"/>
    <property type="evidence" value="ECO:0007669"/>
    <property type="project" value="InterPro"/>
</dbReference>